<feature type="compositionally biased region" description="Basic residues" evidence="1">
    <location>
        <begin position="1"/>
        <end position="14"/>
    </location>
</feature>
<dbReference type="AlphaFoldDB" id="A0A318U5Q8"/>
<feature type="domain" description="DUF4167" evidence="2">
    <location>
        <begin position="7"/>
        <end position="81"/>
    </location>
</feature>
<feature type="compositionally biased region" description="Low complexity" evidence="1">
    <location>
        <begin position="202"/>
        <end position="237"/>
    </location>
</feature>
<feature type="compositionally biased region" description="Basic and acidic residues" evidence="1">
    <location>
        <begin position="128"/>
        <end position="150"/>
    </location>
</feature>
<dbReference type="RefSeq" id="WP_110805852.1">
    <property type="nucleotide sequence ID" value="NZ_QJTK01000007.1"/>
</dbReference>
<feature type="region of interest" description="Disordered" evidence="1">
    <location>
        <begin position="82"/>
        <end position="263"/>
    </location>
</feature>
<feature type="compositionally biased region" description="Low complexity" evidence="1">
    <location>
        <begin position="93"/>
        <end position="112"/>
    </location>
</feature>
<dbReference type="Pfam" id="PF13763">
    <property type="entry name" value="DUF4167"/>
    <property type="match status" value="1"/>
</dbReference>
<reference evidence="3 4" key="1">
    <citation type="submission" date="2018-06" db="EMBL/GenBank/DDBJ databases">
        <title>Genomic Encyclopedia of Type Strains, Phase III (KMG-III): the genomes of soil and plant-associated and newly described type strains.</title>
        <authorList>
            <person name="Whitman W."/>
        </authorList>
    </citation>
    <scope>NUCLEOTIDE SEQUENCE [LARGE SCALE GENOMIC DNA]</scope>
    <source>
        <strain evidence="3 4">JA737</strain>
    </source>
</reference>
<feature type="region of interest" description="Disordered" evidence="1">
    <location>
        <begin position="1"/>
        <end position="37"/>
    </location>
</feature>
<dbReference type="EMBL" id="QJTK01000007">
    <property type="protein sequence ID" value="PYF09740.1"/>
    <property type="molecule type" value="Genomic_DNA"/>
</dbReference>
<feature type="compositionally biased region" description="Basic and acidic residues" evidence="1">
    <location>
        <begin position="246"/>
        <end position="255"/>
    </location>
</feature>
<protein>
    <submittedName>
        <fullName evidence="3">Uncharacterized protein DUF4167</fullName>
    </submittedName>
</protein>
<feature type="compositionally biased region" description="Basic and acidic residues" evidence="1">
    <location>
        <begin position="179"/>
        <end position="193"/>
    </location>
</feature>
<organism evidence="3 4">
    <name type="scientific">Rhodobacter viridis</name>
    <dbReference type="NCBI Taxonomy" id="1054202"/>
    <lineage>
        <taxon>Bacteria</taxon>
        <taxon>Pseudomonadati</taxon>
        <taxon>Pseudomonadota</taxon>
        <taxon>Alphaproteobacteria</taxon>
        <taxon>Rhodobacterales</taxon>
        <taxon>Rhodobacter group</taxon>
        <taxon>Rhodobacter</taxon>
    </lineage>
</organism>
<evidence type="ECO:0000313" key="4">
    <source>
        <dbReference type="Proteomes" id="UP000247727"/>
    </source>
</evidence>
<evidence type="ECO:0000259" key="2">
    <source>
        <dbReference type="Pfam" id="PF13763"/>
    </source>
</evidence>
<name>A0A318U5Q8_9RHOB</name>
<feature type="compositionally biased region" description="Gly residues" evidence="1">
    <location>
        <begin position="113"/>
        <end position="126"/>
    </location>
</feature>
<evidence type="ECO:0000313" key="3">
    <source>
        <dbReference type="EMBL" id="PYF09740.1"/>
    </source>
</evidence>
<dbReference type="Proteomes" id="UP000247727">
    <property type="component" value="Unassembled WGS sequence"/>
</dbReference>
<keyword evidence="4" id="KW-1185">Reference proteome</keyword>
<evidence type="ECO:0000256" key="1">
    <source>
        <dbReference type="SAM" id="MobiDB-lite"/>
    </source>
</evidence>
<dbReference type="OrthoDB" id="9816310at2"/>
<gene>
    <name evidence="3" type="ORF">C8J30_107112</name>
</gene>
<dbReference type="InterPro" id="IPR025430">
    <property type="entry name" value="DUF4167"/>
</dbReference>
<sequence>MRSSKSRSRNKSNRQRSIGNIINRVFDSSGPEGKVRGTPQQIIEKYLALARDAQLGNDRVAEQNFLQHAEHYTRMLGEAQRELAREQEERNRNYQQNGSQNGQSNGNGQNSGQNGGQNGNGNGNGNGYRERAEREPREPQPEAARFEEAPQPRYDGAPVMMPDFFATAEDDGPGLVETPEMRQPEPPRAEKRAHAPRPVDVAPFTAAEPEAPAAEAAPAPAPTKAAKAAAAGDGAPKPRSRAPRKPRTEKPKAEAPPEGSAAE</sequence>
<accession>A0A318U5Q8</accession>
<comment type="caution">
    <text evidence="3">The sequence shown here is derived from an EMBL/GenBank/DDBJ whole genome shotgun (WGS) entry which is preliminary data.</text>
</comment>
<proteinExistence type="predicted"/>
<feature type="compositionally biased region" description="Basic and acidic residues" evidence="1">
    <location>
        <begin position="82"/>
        <end position="92"/>
    </location>
</feature>